<feature type="region of interest" description="Disordered" evidence="1">
    <location>
        <begin position="126"/>
        <end position="158"/>
    </location>
</feature>
<evidence type="ECO:0000313" key="2">
    <source>
        <dbReference type="EMBL" id="TQM02244.1"/>
    </source>
</evidence>
<evidence type="ECO:0000313" key="3">
    <source>
        <dbReference type="Proteomes" id="UP000315677"/>
    </source>
</evidence>
<sequence>MSLVNVWLQALDGSLVRGDRVGEITLHQTPEIVGKPSRWLLDVAVAVPVGSGDPDGWRTGPLHRTLAQTDRAPREAPAALARLLAQLDAVDAAGIVRADTAHVRAAPHPERTVASGEIHFGFTAFPGAATPPRLNGGEPHEPRELVSGELTSSGGRRD</sequence>
<dbReference type="RefSeq" id="WP_211367184.1">
    <property type="nucleotide sequence ID" value="NZ_VFPA01000007.1"/>
</dbReference>
<protein>
    <submittedName>
        <fullName evidence="2">Uncharacterized protein</fullName>
    </submittedName>
</protein>
<gene>
    <name evidence="2" type="ORF">FB558_8110</name>
</gene>
<dbReference type="AlphaFoldDB" id="A0A543CYR8"/>
<organism evidence="2 3">
    <name type="scientific">Pseudonocardia kunmingensis</name>
    <dbReference type="NCBI Taxonomy" id="630975"/>
    <lineage>
        <taxon>Bacteria</taxon>
        <taxon>Bacillati</taxon>
        <taxon>Actinomycetota</taxon>
        <taxon>Actinomycetes</taxon>
        <taxon>Pseudonocardiales</taxon>
        <taxon>Pseudonocardiaceae</taxon>
        <taxon>Pseudonocardia</taxon>
    </lineage>
</organism>
<name>A0A543CYR8_9PSEU</name>
<accession>A0A543CYR8</accession>
<keyword evidence="3" id="KW-1185">Reference proteome</keyword>
<feature type="compositionally biased region" description="Polar residues" evidence="1">
    <location>
        <begin position="149"/>
        <end position="158"/>
    </location>
</feature>
<dbReference type="EMBL" id="VFPA01000007">
    <property type="protein sequence ID" value="TQM02244.1"/>
    <property type="molecule type" value="Genomic_DNA"/>
</dbReference>
<comment type="caution">
    <text evidence="2">The sequence shown here is derived from an EMBL/GenBank/DDBJ whole genome shotgun (WGS) entry which is preliminary data.</text>
</comment>
<dbReference type="Proteomes" id="UP000315677">
    <property type="component" value="Unassembled WGS sequence"/>
</dbReference>
<proteinExistence type="predicted"/>
<evidence type="ECO:0000256" key="1">
    <source>
        <dbReference type="SAM" id="MobiDB-lite"/>
    </source>
</evidence>
<reference evidence="2 3" key="1">
    <citation type="submission" date="2019-06" db="EMBL/GenBank/DDBJ databases">
        <title>Sequencing the genomes of 1000 actinobacteria strains.</title>
        <authorList>
            <person name="Klenk H.-P."/>
        </authorList>
    </citation>
    <scope>NUCLEOTIDE SEQUENCE [LARGE SCALE GENOMIC DNA]</scope>
    <source>
        <strain evidence="2 3">DSM 45301</strain>
    </source>
</reference>